<dbReference type="InterPro" id="IPR011990">
    <property type="entry name" value="TPR-like_helical_dom_sf"/>
</dbReference>
<keyword evidence="11" id="KW-1185">Reference proteome</keyword>
<dbReference type="SUPFAM" id="SSF56112">
    <property type="entry name" value="Protein kinase-like (PK-like)"/>
    <property type="match status" value="1"/>
</dbReference>
<dbReference type="InterPro" id="IPR003594">
    <property type="entry name" value="HATPase_dom"/>
</dbReference>
<feature type="domain" description="Histidine kinase" evidence="8">
    <location>
        <begin position="1540"/>
        <end position="1796"/>
    </location>
</feature>
<dbReference type="Gene3D" id="3.30.200.20">
    <property type="entry name" value="Phosphorylase Kinase, domain 1"/>
    <property type="match status" value="1"/>
</dbReference>
<dbReference type="PANTHER" id="PTHR43642:SF1">
    <property type="entry name" value="HYBRID SIGNAL TRANSDUCTION HISTIDINE KINASE G"/>
    <property type="match status" value="1"/>
</dbReference>
<dbReference type="RefSeq" id="WP_194030213.1">
    <property type="nucleotide sequence ID" value="NZ_JADEWZ010000020.1"/>
</dbReference>
<dbReference type="GO" id="GO:0005524">
    <property type="term" value="F:ATP binding"/>
    <property type="evidence" value="ECO:0007669"/>
    <property type="project" value="InterPro"/>
</dbReference>
<feature type="domain" description="Ig-like" evidence="9">
    <location>
        <begin position="500"/>
        <end position="596"/>
    </location>
</feature>
<dbReference type="EMBL" id="JADEWZ010000020">
    <property type="protein sequence ID" value="MBE9117117.1"/>
    <property type="molecule type" value="Genomic_DNA"/>
</dbReference>
<name>A0A8J7DXP7_9CYAN</name>
<dbReference type="InterPro" id="IPR000719">
    <property type="entry name" value="Prot_kinase_dom"/>
</dbReference>
<comment type="catalytic activity">
    <reaction evidence="1">
        <text>ATP + protein L-histidine = ADP + protein N-phospho-L-histidine.</text>
        <dbReference type="EC" id="2.7.13.3"/>
    </reaction>
</comment>
<dbReference type="PROSITE" id="PS50835">
    <property type="entry name" value="IG_LIKE"/>
    <property type="match status" value="1"/>
</dbReference>
<keyword evidence="3" id="KW-0597">Phosphoprotein</keyword>
<evidence type="ECO:0000259" key="8">
    <source>
        <dbReference type="PROSITE" id="PS50109"/>
    </source>
</evidence>
<dbReference type="SUPFAM" id="SSF55781">
    <property type="entry name" value="GAF domain-like"/>
    <property type="match status" value="1"/>
</dbReference>
<dbReference type="InterPro" id="IPR008271">
    <property type="entry name" value="Ser/Thr_kinase_AS"/>
</dbReference>
<dbReference type="Gene3D" id="1.10.510.10">
    <property type="entry name" value="Transferase(Phosphotransferase) domain 1"/>
    <property type="match status" value="1"/>
</dbReference>
<evidence type="ECO:0000256" key="5">
    <source>
        <dbReference type="ARBA" id="ARBA00023012"/>
    </source>
</evidence>
<dbReference type="InterPro" id="IPR003661">
    <property type="entry name" value="HisK_dim/P_dom"/>
</dbReference>
<sequence>MTSTLVTLPNYQLTEQIYEGTRTVVYRGQEVENETPIVIKLMRSEYPSFRELMQFRNQYAITKNLEIEGIIQSIALERYENRYALIMEDTGGISLAEYKQQSSLSLQQFLNIAIQIAEILQQLHNNSIIHKDIKPANILIHPKTNQIKLIDFSISTLLPKETQTLQNPNILEGTLSYLSPEQTGRMNRGIDYRSDFYSLGVTFYELLAGKLPFNSDDPLELIHAHIAENPKLIGDICPQPLSDIVMKLMAKNAEERYQSALGLKYDLEKCLAQYQETGTIESFELGERDICDRFLIPEKLYGRETEVAQLLAAFERVATGNTEMMLVAGFSGIGKTAVVNEVHKPIVRQRGYFIKGKFDQFNRNIPFSAFVQAFRDLMGQLLCESDDQLEQWKVQILQALGENGQVIIEVIPELEGIIGQQPPVPELSGSAAQNRFNLLFGKFVRVFATKEHPLVIFLDDLQWADSASLNLMQLLMGTTDTSYLLFVGAYRDNEVFPAHPFMLALDRIGKAGGIFNTITLKALSLEDLNQLVADTLTCSLQLALPLTELIWQKTKGNPFFTVQFLKGLYEDELITFDSDLGSWQCDMASVTQLSLTDDVIEFMGSQLQKLPSLTQEMLKFAACVGNIFDLDTLAIVSDRSREDVAAALWRALQEGFVLPKSKVYKFYQSQSDNFQSSIPDDCSIAYQFLHDRVQQAAYSLIQSDRKQSTHLKIGRRLLDNTPEETLDEKIFEIVNQLNIGIESADAAFDIAKLARLNLRAGQQAKATTAYQAAVEYFAVARNLIPTLSWEENYTFTLNLYRESAEAAYLSAEFEEMEKFVEIVKNRALTLLDAVPVYEVKMQAGMAQNELPEAIQTGRDILCSLGIVFPENPNPSDIEATISAIFSKIAGKNPMSFIELPSMTDPEKLASIRILQGLAPCAYQAMPMLLPLVVIKQVELSLDYGNSPLSPLGYAFFALILCGVVGDIETGYKFGELALALLDRSDAKEIQTGTLFVVNADVKHYREAVQNTLQPLQSAYTLGLETGNLEFAALSTSIYVYHAYLVGRELPDLEQELENYNQTLKNLKQKTALYFNQILQQAVSNLIGVNDEPCKLEGAVYNALEMLPIHQQANDATAIYYVYFNQMILCYLLGEFHQAVENAAKAEQYLYGVTANLVVPIFYFYDSLIQLASSKIWAESKREDKLKKAIKKVRSNQEKMQNWANYAPMNFQHKYDLVEAEKHRVLGNKLEAIEYYDRAISGAKENEYLQEEALANELFAKFYLDWGRGKEASVYMQDAYYCYAQWGAKAKTDDLEQRYPELLKPILHRIPQSGSLLSTSLSTVTSHSQTASVVNISNLLDFSSLLKASQTLSGEIELSPLLSTLMKIILENAGATKGALLLASEQGLTVDAIATRQNEDLQLNSVHQSIPLDDYPDLPSGLINTVRRTAEIVLLDAKTAQKKFTTDRYLQRFSPQSLLCFPLLERGNLIGILYLENTLTANAFTRDRVELLDALCAQAAISLSNARLYQKAQQALQNLQEAQLQLVQNEKMATLGNLVAGVAHEINNPVGFIGGNVSAAQEYLQDLLDIIALYQENASLPDSIIEEIEDLDLDFIAEDFPKLIASMQTGCERIRNISTSLRTFSRTDTDKKTEFNLHEGIESTLLILKYRLKANEERPAIEITKEYGDLPEVQCFPGQLNQVFMNLIANAIDALEESNEGRRFEEIQANPNRITIQTEVSGERAIVRIGDNGKGMPDEMRQCIFKQGFTTKGVGKGTGLGLAIARQIITEKHGGSLAVQSVLGKGTQFCIRLPISD</sequence>
<dbReference type="PROSITE" id="PS00108">
    <property type="entry name" value="PROTEIN_KINASE_ST"/>
    <property type="match status" value="1"/>
</dbReference>
<dbReference type="Proteomes" id="UP000654482">
    <property type="component" value="Unassembled WGS sequence"/>
</dbReference>
<evidence type="ECO:0000256" key="1">
    <source>
        <dbReference type="ARBA" id="ARBA00000085"/>
    </source>
</evidence>
<dbReference type="SMART" id="SM00220">
    <property type="entry name" value="S_TKc"/>
    <property type="match status" value="1"/>
</dbReference>
<dbReference type="InterPro" id="IPR007110">
    <property type="entry name" value="Ig-like_dom"/>
</dbReference>
<dbReference type="SMART" id="SM00065">
    <property type="entry name" value="GAF"/>
    <property type="match status" value="1"/>
</dbReference>
<dbReference type="PRINTS" id="PR00344">
    <property type="entry name" value="BCTRLSENSOR"/>
</dbReference>
<dbReference type="PROSITE" id="PS50011">
    <property type="entry name" value="PROTEIN_KINASE_DOM"/>
    <property type="match status" value="1"/>
</dbReference>
<keyword evidence="4" id="KW-0418">Kinase</keyword>
<evidence type="ECO:0000259" key="7">
    <source>
        <dbReference type="PROSITE" id="PS50011"/>
    </source>
</evidence>
<dbReference type="SUPFAM" id="SSF52540">
    <property type="entry name" value="P-loop containing nucleoside triphosphate hydrolases"/>
    <property type="match status" value="1"/>
</dbReference>
<protein>
    <recommendedName>
        <fullName evidence="2">histidine kinase</fullName>
        <ecNumber evidence="2">2.7.13.3</ecNumber>
    </recommendedName>
</protein>
<keyword evidence="5" id="KW-0902">Two-component regulatory system</keyword>
<evidence type="ECO:0000259" key="9">
    <source>
        <dbReference type="PROSITE" id="PS50835"/>
    </source>
</evidence>
<accession>A0A8J7DXP7</accession>
<dbReference type="CDD" id="cd14014">
    <property type="entry name" value="STKc_PknB_like"/>
    <property type="match status" value="1"/>
</dbReference>
<dbReference type="Pfam" id="PF00069">
    <property type="entry name" value="Pkinase"/>
    <property type="match status" value="1"/>
</dbReference>
<dbReference type="GO" id="GO:0000155">
    <property type="term" value="F:phosphorelay sensor kinase activity"/>
    <property type="evidence" value="ECO:0007669"/>
    <property type="project" value="InterPro"/>
</dbReference>
<dbReference type="InterPro" id="IPR053159">
    <property type="entry name" value="Hybrid_Histidine_Kinase"/>
</dbReference>
<dbReference type="InterPro" id="IPR036890">
    <property type="entry name" value="HATPase_C_sf"/>
</dbReference>
<evidence type="ECO:0000256" key="4">
    <source>
        <dbReference type="ARBA" id="ARBA00022777"/>
    </source>
</evidence>
<evidence type="ECO:0000256" key="6">
    <source>
        <dbReference type="SAM" id="Coils"/>
    </source>
</evidence>
<evidence type="ECO:0000256" key="2">
    <source>
        <dbReference type="ARBA" id="ARBA00012438"/>
    </source>
</evidence>
<evidence type="ECO:0000313" key="10">
    <source>
        <dbReference type="EMBL" id="MBE9117117.1"/>
    </source>
</evidence>
<dbReference type="InterPro" id="IPR011009">
    <property type="entry name" value="Kinase-like_dom_sf"/>
</dbReference>
<keyword evidence="4" id="KW-0808">Transferase</keyword>
<feature type="domain" description="Protein kinase" evidence="7">
    <location>
        <begin position="11"/>
        <end position="271"/>
    </location>
</feature>
<dbReference type="PANTHER" id="PTHR43642">
    <property type="entry name" value="HYBRID SIGNAL TRANSDUCTION HISTIDINE KINASE G"/>
    <property type="match status" value="1"/>
</dbReference>
<gene>
    <name evidence="10" type="ORF">IQ249_14540</name>
</gene>
<dbReference type="InterPro" id="IPR003018">
    <property type="entry name" value="GAF"/>
</dbReference>
<dbReference type="Gene3D" id="3.30.565.10">
    <property type="entry name" value="Histidine kinase-like ATPase, C-terminal domain"/>
    <property type="match status" value="1"/>
</dbReference>
<dbReference type="Pfam" id="PF02518">
    <property type="entry name" value="HATPase_c"/>
    <property type="match status" value="1"/>
</dbReference>
<evidence type="ECO:0000256" key="3">
    <source>
        <dbReference type="ARBA" id="ARBA00022553"/>
    </source>
</evidence>
<proteinExistence type="predicted"/>
<organism evidence="10 11">
    <name type="scientific">Lusitaniella coriacea LEGE 07157</name>
    <dbReference type="NCBI Taxonomy" id="945747"/>
    <lineage>
        <taxon>Bacteria</taxon>
        <taxon>Bacillati</taxon>
        <taxon>Cyanobacteriota</taxon>
        <taxon>Cyanophyceae</taxon>
        <taxon>Spirulinales</taxon>
        <taxon>Lusitaniellaceae</taxon>
        <taxon>Lusitaniella</taxon>
    </lineage>
</organism>
<dbReference type="Pfam" id="PF01590">
    <property type="entry name" value="GAF"/>
    <property type="match status" value="1"/>
</dbReference>
<dbReference type="SUPFAM" id="SSF55874">
    <property type="entry name" value="ATPase domain of HSP90 chaperone/DNA topoisomerase II/histidine kinase"/>
    <property type="match status" value="1"/>
</dbReference>
<evidence type="ECO:0000313" key="11">
    <source>
        <dbReference type="Proteomes" id="UP000654482"/>
    </source>
</evidence>
<feature type="coiled-coil region" evidence="6">
    <location>
        <begin position="1504"/>
        <end position="1531"/>
    </location>
</feature>
<dbReference type="SUPFAM" id="SSF48452">
    <property type="entry name" value="TPR-like"/>
    <property type="match status" value="1"/>
</dbReference>
<dbReference type="InterPro" id="IPR005467">
    <property type="entry name" value="His_kinase_dom"/>
</dbReference>
<dbReference type="Gene3D" id="3.30.450.40">
    <property type="match status" value="1"/>
</dbReference>
<dbReference type="SMART" id="SM00387">
    <property type="entry name" value="HATPase_c"/>
    <property type="match status" value="1"/>
</dbReference>
<dbReference type="CDD" id="cd00082">
    <property type="entry name" value="HisKA"/>
    <property type="match status" value="1"/>
</dbReference>
<dbReference type="Pfam" id="PF13191">
    <property type="entry name" value="AAA_16"/>
    <property type="match status" value="1"/>
</dbReference>
<comment type="caution">
    <text evidence="10">The sequence shown here is derived from an EMBL/GenBank/DDBJ whole genome shotgun (WGS) entry which is preliminary data.</text>
</comment>
<dbReference type="Gene3D" id="1.10.287.130">
    <property type="match status" value="1"/>
</dbReference>
<reference evidence="10" key="1">
    <citation type="submission" date="2020-10" db="EMBL/GenBank/DDBJ databases">
        <authorList>
            <person name="Castelo-Branco R."/>
            <person name="Eusebio N."/>
            <person name="Adriana R."/>
            <person name="Vieira A."/>
            <person name="Brugerolle De Fraissinette N."/>
            <person name="Rezende De Castro R."/>
            <person name="Schneider M.P."/>
            <person name="Vasconcelos V."/>
            <person name="Leao P.N."/>
        </authorList>
    </citation>
    <scope>NUCLEOTIDE SEQUENCE</scope>
    <source>
        <strain evidence="10">LEGE 07157</strain>
    </source>
</reference>
<keyword evidence="6" id="KW-0175">Coiled coil</keyword>
<feature type="coiled-coil region" evidence="6">
    <location>
        <begin position="1049"/>
        <end position="1076"/>
    </location>
</feature>
<dbReference type="EC" id="2.7.13.3" evidence="2"/>
<dbReference type="InterPro" id="IPR027417">
    <property type="entry name" value="P-loop_NTPase"/>
</dbReference>
<dbReference type="InterPro" id="IPR029016">
    <property type="entry name" value="GAF-like_dom_sf"/>
</dbReference>
<dbReference type="Gene3D" id="3.40.50.300">
    <property type="entry name" value="P-loop containing nucleotide triphosphate hydrolases"/>
    <property type="match status" value="1"/>
</dbReference>
<dbReference type="InterPro" id="IPR004358">
    <property type="entry name" value="Sig_transdc_His_kin-like_C"/>
</dbReference>
<dbReference type="PROSITE" id="PS50109">
    <property type="entry name" value="HIS_KIN"/>
    <property type="match status" value="1"/>
</dbReference>
<dbReference type="InterPro" id="IPR041664">
    <property type="entry name" value="AAA_16"/>
</dbReference>